<dbReference type="Gene3D" id="3.30.1490.20">
    <property type="entry name" value="ATP-grasp fold, A domain"/>
    <property type="match status" value="1"/>
</dbReference>
<comment type="function">
    <text evidence="8">Catalyzes the ATP-dependent conversion of 5-aminoimidazole ribonucleotide (AIR) and HCO(3)(-) to N5-carboxyaminoimidazole ribonucleotide (N5-CAIR).</text>
</comment>
<evidence type="ECO:0000256" key="6">
    <source>
        <dbReference type="ARBA" id="ARBA00022840"/>
    </source>
</evidence>
<evidence type="ECO:0000256" key="1">
    <source>
        <dbReference type="ARBA" id="ARBA00001936"/>
    </source>
</evidence>
<comment type="caution">
    <text evidence="8">Lacks conserved residue(s) required for the propagation of feature annotation.</text>
</comment>
<feature type="binding site" evidence="8">
    <location>
        <position position="107"/>
    </location>
    <ligand>
        <name>ATP</name>
        <dbReference type="ChEBI" id="CHEBI:30616"/>
    </ligand>
</feature>
<dbReference type="Gene3D" id="3.40.50.20">
    <property type="match status" value="1"/>
</dbReference>
<dbReference type="GO" id="GO:0034028">
    <property type="term" value="F:5-(carboxyamino)imidazole ribonucleotide synthase activity"/>
    <property type="evidence" value="ECO:0007669"/>
    <property type="project" value="UniProtKB-UniRule"/>
</dbReference>
<dbReference type="PROSITE" id="PS50975">
    <property type="entry name" value="ATP_GRASP"/>
    <property type="match status" value="1"/>
</dbReference>
<keyword evidence="5 8" id="KW-0658">Purine biosynthesis</keyword>
<keyword evidence="6 8" id="KW-0067">ATP-binding</keyword>
<dbReference type="Pfam" id="PF02222">
    <property type="entry name" value="ATP-grasp"/>
    <property type="match status" value="1"/>
</dbReference>
<keyword evidence="3 8" id="KW-0436">Ligase</keyword>
<dbReference type="Pfam" id="PF22660">
    <property type="entry name" value="RS_preATP-grasp-like"/>
    <property type="match status" value="1"/>
</dbReference>
<sequence length="373" mass="41422">MSNLISPGKMIGIIGGGEIARMLALSAKKMGYRIGVLDPEKGCPAAQVADWQIIASFDNQKALMDFAMKCDVVTYECDTIDANSIIRMKKTVSVPQGADLLSITQDRLLEKAYLEASNINLAPYATIVTVEDIKGAIDGIGFPCVLKTINERHNEKDRFVLQSEEDIPKAIYLLKMGTCVMEAWIPFERELSVMVARNHANEVVVFPVSENIHRNSILQESIVPARVNQYVEEEIERIARAVAEKFELIGVLGIELFITSSGTLYVNEVIPRPHHSGNYSIEACSMSQYDAHIRAICGWPLPEIELITPAVTVTILSENEAAAKVQIQLKPDWNFYYYGKENPEKGQKIGHITVATKDIEKTLSTISDTGIYE</sequence>
<evidence type="ECO:0000313" key="11">
    <source>
        <dbReference type="EMBL" id="SDQ15847.1"/>
    </source>
</evidence>
<comment type="similarity">
    <text evidence="8 9">Belongs to the PurK/PurT family.</text>
</comment>
<dbReference type="InterPro" id="IPR011761">
    <property type="entry name" value="ATP-grasp"/>
</dbReference>
<comment type="cofactor">
    <cofactor evidence="2">
        <name>Mg(2+)</name>
        <dbReference type="ChEBI" id="CHEBI:18420"/>
    </cofactor>
</comment>
<dbReference type="NCBIfam" id="TIGR01161">
    <property type="entry name" value="purK"/>
    <property type="match status" value="1"/>
</dbReference>
<comment type="pathway">
    <text evidence="8 9">Purine metabolism; IMP biosynthesis via de novo pathway; 5-amino-1-(5-phospho-D-ribosyl)imidazole-4-carboxylate from 5-amino-1-(5-phospho-D-ribosyl)imidazole (N5-CAIR route): step 1/2.</text>
</comment>
<dbReference type="InterPro" id="IPR054350">
    <property type="entry name" value="PurT/PurK_preATP-grasp"/>
</dbReference>
<evidence type="ECO:0000256" key="4">
    <source>
        <dbReference type="ARBA" id="ARBA00022741"/>
    </source>
</evidence>
<evidence type="ECO:0000259" key="10">
    <source>
        <dbReference type="PROSITE" id="PS50975"/>
    </source>
</evidence>
<comment type="catalytic activity">
    <reaction evidence="8 9">
        <text>5-amino-1-(5-phospho-beta-D-ribosyl)imidazole + hydrogencarbonate + ATP = 5-carboxyamino-1-(5-phospho-D-ribosyl)imidazole + ADP + phosphate + 2 H(+)</text>
        <dbReference type="Rhea" id="RHEA:19317"/>
        <dbReference type="ChEBI" id="CHEBI:15378"/>
        <dbReference type="ChEBI" id="CHEBI:17544"/>
        <dbReference type="ChEBI" id="CHEBI:30616"/>
        <dbReference type="ChEBI" id="CHEBI:43474"/>
        <dbReference type="ChEBI" id="CHEBI:58730"/>
        <dbReference type="ChEBI" id="CHEBI:137981"/>
        <dbReference type="ChEBI" id="CHEBI:456216"/>
        <dbReference type="EC" id="6.3.4.18"/>
    </reaction>
</comment>
<dbReference type="Gene3D" id="3.30.470.20">
    <property type="entry name" value="ATP-grasp fold, B domain"/>
    <property type="match status" value="1"/>
</dbReference>
<feature type="binding site" evidence="8">
    <location>
        <position position="213"/>
    </location>
    <ligand>
        <name>ATP</name>
        <dbReference type="ChEBI" id="CHEBI:30616"/>
    </ligand>
</feature>
<evidence type="ECO:0000256" key="5">
    <source>
        <dbReference type="ARBA" id="ARBA00022755"/>
    </source>
</evidence>
<feature type="binding site" evidence="8">
    <location>
        <position position="190"/>
    </location>
    <ligand>
        <name>ATP</name>
        <dbReference type="ChEBI" id="CHEBI:30616"/>
    </ligand>
</feature>
<dbReference type="UniPathway" id="UPA00074">
    <property type="reaction ID" value="UER00942"/>
</dbReference>
<keyword evidence="12" id="KW-1185">Reference proteome</keyword>
<dbReference type="GO" id="GO:0005829">
    <property type="term" value="C:cytosol"/>
    <property type="evidence" value="ECO:0007669"/>
    <property type="project" value="TreeGrafter"/>
</dbReference>
<feature type="binding site" evidence="8">
    <location>
        <position position="147"/>
    </location>
    <ligand>
        <name>ATP</name>
        <dbReference type="ChEBI" id="CHEBI:30616"/>
    </ligand>
</feature>
<dbReference type="GO" id="GO:0046872">
    <property type="term" value="F:metal ion binding"/>
    <property type="evidence" value="ECO:0007669"/>
    <property type="project" value="InterPro"/>
</dbReference>
<evidence type="ECO:0000256" key="7">
    <source>
        <dbReference type="ARBA" id="ARBA00023211"/>
    </source>
</evidence>
<dbReference type="EMBL" id="FNJW01000008">
    <property type="protein sequence ID" value="SDQ15847.1"/>
    <property type="molecule type" value="Genomic_DNA"/>
</dbReference>
<dbReference type="HAMAP" id="MF_01928">
    <property type="entry name" value="PurK"/>
    <property type="match status" value="1"/>
</dbReference>
<dbReference type="SUPFAM" id="SSF56059">
    <property type="entry name" value="Glutathione synthetase ATP-binding domain-like"/>
    <property type="match status" value="1"/>
</dbReference>
<feature type="binding site" evidence="8">
    <location>
        <begin position="182"/>
        <end position="185"/>
    </location>
    <ligand>
        <name>ATP</name>
        <dbReference type="ChEBI" id="CHEBI:30616"/>
    </ligand>
</feature>
<feature type="domain" description="ATP-grasp" evidence="10">
    <location>
        <begin position="111"/>
        <end position="297"/>
    </location>
</feature>
<evidence type="ECO:0000256" key="8">
    <source>
        <dbReference type="HAMAP-Rule" id="MF_01928"/>
    </source>
</evidence>
<dbReference type="InterPro" id="IPR011054">
    <property type="entry name" value="Rudment_hybrid_motif"/>
</dbReference>
<dbReference type="AlphaFoldDB" id="A0A1H0YKX4"/>
<dbReference type="NCBIfam" id="NF004679">
    <property type="entry name" value="PRK06019.1-5"/>
    <property type="match status" value="1"/>
</dbReference>
<dbReference type="PANTHER" id="PTHR11609">
    <property type="entry name" value="PURINE BIOSYNTHESIS PROTEIN 6/7, PUR6/7"/>
    <property type="match status" value="1"/>
</dbReference>
<comment type="function">
    <text evidence="9">Catalyzes the ATP-dependent conversion of 5-aminoimidazole ribonucleotide (AIR) and HCO(3)- to N5-carboxyaminoimidazole ribonucleotide (N5-CAIR).</text>
</comment>
<dbReference type="PANTHER" id="PTHR11609:SF5">
    <property type="entry name" value="PHOSPHORIBOSYLAMINOIMIDAZOLE CARBOXYLASE"/>
    <property type="match status" value="1"/>
</dbReference>
<dbReference type="GO" id="GO:0005524">
    <property type="term" value="F:ATP binding"/>
    <property type="evidence" value="ECO:0007669"/>
    <property type="project" value="UniProtKB-UniRule"/>
</dbReference>
<evidence type="ECO:0000256" key="9">
    <source>
        <dbReference type="RuleBase" id="RU361200"/>
    </source>
</evidence>
<evidence type="ECO:0000256" key="3">
    <source>
        <dbReference type="ARBA" id="ARBA00022598"/>
    </source>
</evidence>
<dbReference type="GO" id="GO:0004638">
    <property type="term" value="F:phosphoribosylaminoimidazole carboxylase activity"/>
    <property type="evidence" value="ECO:0007669"/>
    <property type="project" value="InterPro"/>
</dbReference>
<dbReference type="GO" id="GO:0006189">
    <property type="term" value="P:'de novo' IMP biosynthetic process"/>
    <property type="evidence" value="ECO:0007669"/>
    <property type="project" value="UniProtKB-UniRule"/>
</dbReference>
<dbReference type="EC" id="6.3.4.18" evidence="8 9"/>
<dbReference type="InterPro" id="IPR016185">
    <property type="entry name" value="PreATP-grasp_dom_sf"/>
</dbReference>
<comment type="cofactor">
    <cofactor evidence="1">
        <name>Mn(2+)</name>
        <dbReference type="ChEBI" id="CHEBI:29035"/>
    </cofactor>
</comment>
<evidence type="ECO:0000256" key="2">
    <source>
        <dbReference type="ARBA" id="ARBA00001946"/>
    </source>
</evidence>
<dbReference type="SUPFAM" id="SSF51246">
    <property type="entry name" value="Rudiment single hybrid motif"/>
    <property type="match status" value="1"/>
</dbReference>
<dbReference type="Proteomes" id="UP000199481">
    <property type="component" value="Unassembled WGS sequence"/>
</dbReference>
<dbReference type="OrthoDB" id="9804625at2"/>
<keyword evidence="4 8" id="KW-0547">Nucleotide-binding</keyword>
<dbReference type="SUPFAM" id="SSF52440">
    <property type="entry name" value="PreATP-grasp domain"/>
    <property type="match status" value="1"/>
</dbReference>
<proteinExistence type="inferred from homology"/>
<dbReference type="FunFam" id="3.40.50.20:FF:000016">
    <property type="entry name" value="N5-carboxyaminoimidazole ribonucleotide synthase"/>
    <property type="match status" value="1"/>
</dbReference>
<name>A0A1H0YKX4_9LACT</name>
<dbReference type="InterPro" id="IPR003135">
    <property type="entry name" value="ATP-grasp_carboxylate-amine"/>
</dbReference>
<protein>
    <recommendedName>
        <fullName evidence="8 9">N5-carboxyaminoimidazole ribonucleotide synthase</fullName>
        <shortName evidence="8 9">N5-CAIR synthase</shortName>
        <ecNumber evidence="8 9">6.3.4.18</ecNumber>
    </recommendedName>
    <alternativeName>
        <fullName evidence="8 9">5-(carboxyamino)imidazole ribonucleotide synthetase</fullName>
    </alternativeName>
</protein>
<accession>A0A1H0YKX4</accession>
<comment type="subunit">
    <text evidence="8 9">Homodimer.</text>
</comment>
<dbReference type="InterPro" id="IPR040686">
    <property type="entry name" value="PurK_C"/>
</dbReference>
<dbReference type="InterPro" id="IPR005875">
    <property type="entry name" value="PurK"/>
</dbReference>
<keyword evidence="7" id="KW-0464">Manganese</keyword>
<evidence type="ECO:0000313" key="12">
    <source>
        <dbReference type="Proteomes" id="UP000199481"/>
    </source>
</evidence>
<organism evidence="11 12">
    <name type="scientific">Carnobacterium viridans</name>
    <dbReference type="NCBI Taxonomy" id="174587"/>
    <lineage>
        <taxon>Bacteria</taxon>
        <taxon>Bacillati</taxon>
        <taxon>Bacillota</taxon>
        <taxon>Bacilli</taxon>
        <taxon>Lactobacillales</taxon>
        <taxon>Carnobacteriaceae</taxon>
        <taxon>Carnobacterium</taxon>
    </lineage>
</organism>
<dbReference type="Pfam" id="PF17769">
    <property type="entry name" value="PurK_C"/>
    <property type="match status" value="1"/>
</dbReference>
<reference evidence="12" key="1">
    <citation type="submission" date="2016-10" db="EMBL/GenBank/DDBJ databases">
        <authorList>
            <person name="Varghese N."/>
            <person name="Submissions S."/>
        </authorList>
    </citation>
    <scope>NUCLEOTIDE SEQUENCE [LARGE SCALE GENOMIC DNA]</scope>
    <source>
        <strain evidence="12">MPL-11</strain>
    </source>
</reference>
<feature type="binding site" evidence="8">
    <location>
        <begin position="267"/>
        <end position="268"/>
    </location>
    <ligand>
        <name>ATP</name>
        <dbReference type="ChEBI" id="CHEBI:30616"/>
    </ligand>
</feature>
<dbReference type="NCBIfam" id="NF004675">
    <property type="entry name" value="PRK06019.1-1"/>
    <property type="match status" value="1"/>
</dbReference>
<dbReference type="InterPro" id="IPR013815">
    <property type="entry name" value="ATP_grasp_subdomain_1"/>
</dbReference>
<gene>
    <name evidence="8 9" type="primary">purK</name>
    <name evidence="11" type="ORF">SAMN04487752_1015</name>
</gene>